<dbReference type="Gene3D" id="3.30.450.20">
    <property type="entry name" value="PAS domain"/>
    <property type="match status" value="1"/>
</dbReference>
<sequence>MDEGDGRKWMRYGDPPEGQSMNKMNTLLRGLHDFLHREDSPVGKNKAENSQETLNWIPSFRSYEDFIQKTLQSLDGFMIIVSTDGIIISVTHDITSLLGHLPNGIVGKTFLSLLPDAEKSGVFSKMAFKIPVSSSVGKHIDFCCHFKRGDAESSNTSAYEYVKVILTLKDVSSEPPVMFRSCFSKYTCESPAVNLPLEDSYYLVGTICVLRAQILRGFCNLNEFREVGPLVPNSDADRPSEGHRSVQEERRCSGMESSEHEIADAEEPVNAIEIELSESSDSTDAFNVNPVMSDASNSMSLTSVSASS</sequence>
<organism evidence="5 6">
    <name type="scientific">Rangifer tarandus platyrhynchus</name>
    <name type="common">Svalbard reindeer</name>
    <dbReference type="NCBI Taxonomy" id="3082113"/>
    <lineage>
        <taxon>Eukaryota</taxon>
        <taxon>Metazoa</taxon>
        <taxon>Chordata</taxon>
        <taxon>Craniata</taxon>
        <taxon>Vertebrata</taxon>
        <taxon>Euteleostomi</taxon>
        <taxon>Mammalia</taxon>
        <taxon>Eutheria</taxon>
        <taxon>Laurasiatheria</taxon>
        <taxon>Artiodactyla</taxon>
        <taxon>Ruminantia</taxon>
        <taxon>Pecora</taxon>
        <taxon>Cervidae</taxon>
        <taxon>Odocoileinae</taxon>
        <taxon>Rangifer</taxon>
    </lineage>
</organism>
<dbReference type="PANTHER" id="PTHR46055">
    <property type="entry name" value="CIRCADIAN LOCOMOTER OUTPUT CYCLES PROTEIN KAPUT"/>
    <property type="match status" value="1"/>
</dbReference>
<feature type="compositionally biased region" description="Polar residues" evidence="3">
    <location>
        <begin position="277"/>
        <end position="286"/>
    </location>
</feature>
<dbReference type="InterPro" id="IPR047230">
    <property type="entry name" value="CLOCK-like"/>
</dbReference>
<dbReference type="PANTHER" id="PTHR46055:SF4">
    <property type="entry name" value="CIRCADIAN CLOCK PROTEIN PASD1"/>
    <property type="match status" value="1"/>
</dbReference>
<feature type="region of interest" description="Disordered" evidence="3">
    <location>
        <begin position="230"/>
        <end position="308"/>
    </location>
</feature>
<dbReference type="CDD" id="cd00130">
    <property type="entry name" value="PAS"/>
    <property type="match status" value="1"/>
</dbReference>
<dbReference type="Proteomes" id="UP001176941">
    <property type="component" value="Chromosome X"/>
</dbReference>
<evidence type="ECO:0000256" key="2">
    <source>
        <dbReference type="ARBA" id="ARBA00023242"/>
    </source>
</evidence>
<keyword evidence="2" id="KW-0539">Nucleus</keyword>
<keyword evidence="6" id="KW-1185">Reference proteome</keyword>
<gene>
    <name evidence="5" type="ORF">MRATA1EN1_LOCUS30280</name>
</gene>
<evidence type="ECO:0000259" key="4">
    <source>
        <dbReference type="PROSITE" id="PS50112"/>
    </source>
</evidence>
<feature type="non-terminal residue" evidence="5">
    <location>
        <position position="308"/>
    </location>
</feature>
<evidence type="ECO:0000313" key="5">
    <source>
        <dbReference type="EMBL" id="CAI9181318.1"/>
    </source>
</evidence>
<evidence type="ECO:0000256" key="1">
    <source>
        <dbReference type="ARBA" id="ARBA00023108"/>
    </source>
</evidence>
<keyword evidence="1" id="KW-0090">Biological rhythms</keyword>
<dbReference type="InterPro" id="IPR035965">
    <property type="entry name" value="PAS-like_dom_sf"/>
</dbReference>
<proteinExistence type="predicted"/>
<dbReference type="InterPro" id="IPR000014">
    <property type="entry name" value="PAS"/>
</dbReference>
<accession>A0ABN9A695</accession>
<dbReference type="EMBL" id="OX460343">
    <property type="protein sequence ID" value="CAI9181318.1"/>
    <property type="molecule type" value="Genomic_DNA"/>
</dbReference>
<evidence type="ECO:0000313" key="6">
    <source>
        <dbReference type="Proteomes" id="UP001176941"/>
    </source>
</evidence>
<protein>
    <recommendedName>
        <fullName evidence="4">PAS domain-containing protein</fullName>
    </recommendedName>
</protein>
<reference evidence="5" key="1">
    <citation type="submission" date="2023-04" db="EMBL/GenBank/DDBJ databases">
        <authorList>
            <consortium name="ELIXIR-Norway"/>
        </authorList>
    </citation>
    <scope>NUCLEOTIDE SEQUENCE [LARGE SCALE GENOMIC DNA]</scope>
</reference>
<name>A0ABN9A695_RANTA</name>
<dbReference type="SUPFAM" id="SSF55785">
    <property type="entry name" value="PYP-like sensor domain (PAS domain)"/>
    <property type="match status" value="1"/>
</dbReference>
<feature type="compositionally biased region" description="Polar residues" evidence="3">
    <location>
        <begin position="294"/>
        <end position="308"/>
    </location>
</feature>
<feature type="domain" description="PAS" evidence="4">
    <location>
        <begin position="63"/>
        <end position="111"/>
    </location>
</feature>
<evidence type="ECO:0000256" key="3">
    <source>
        <dbReference type="SAM" id="MobiDB-lite"/>
    </source>
</evidence>
<feature type="compositionally biased region" description="Basic and acidic residues" evidence="3">
    <location>
        <begin position="235"/>
        <end position="263"/>
    </location>
</feature>
<dbReference type="PROSITE" id="PS50112">
    <property type="entry name" value="PAS"/>
    <property type="match status" value="1"/>
</dbReference>